<organism evidence="1 2">
    <name type="scientific">Mycena metata</name>
    <dbReference type="NCBI Taxonomy" id="1033252"/>
    <lineage>
        <taxon>Eukaryota</taxon>
        <taxon>Fungi</taxon>
        <taxon>Dikarya</taxon>
        <taxon>Basidiomycota</taxon>
        <taxon>Agaricomycotina</taxon>
        <taxon>Agaricomycetes</taxon>
        <taxon>Agaricomycetidae</taxon>
        <taxon>Agaricales</taxon>
        <taxon>Marasmiineae</taxon>
        <taxon>Mycenaceae</taxon>
        <taxon>Mycena</taxon>
    </lineage>
</organism>
<evidence type="ECO:0000313" key="2">
    <source>
        <dbReference type="Proteomes" id="UP001215598"/>
    </source>
</evidence>
<feature type="non-terminal residue" evidence="1">
    <location>
        <position position="70"/>
    </location>
</feature>
<sequence>RHFQKILNILSGYKFYSKYVPPEANALPLPAIRNNPKWWPYFRNVLDAINGTHINCSPSAADLHSARNCK</sequence>
<keyword evidence="2" id="KW-1185">Reference proteome</keyword>
<proteinExistence type="predicted"/>
<comment type="caution">
    <text evidence="1">The sequence shown here is derived from an EMBL/GenBank/DDBJ whole genome shotgun (WGS) entry which is preliminary data.</text>
</comment>
<feature type="non-terminal residue" evidence="1">
    <location>
        <position position="1"/>
    </location>
</feature>
<reference evidence="1" key="1">
    <citation type="submission" date="2023-03" db="EMBL/GenBank/DDBJ databases">
        <title>Massive genome expansion in bonnet fungi (Mycena s.s.) driven by repeated elements and novel gene families across ecological guilds.</title>
        <authorList>
            <consortium name="Lawrence Berkeley National Laboratory"/>
            <person name="Harder C.B."/>
            <person name="Miyauchi S."/>
            <person name="Viragh M."/>
            <person name="Kuo A."/>
            <person name="Thoen E."/>
            <person name="Andreopoulos B."/>
            <person name="Lu D."/>
            <person name="Skrede I."/>
            <person name="Drula E."/>
            <person name="Henrissat B."/>
            <person name="Morin E."/>
            <person name="Kohler A."/>
            <person name="Barry K."/>
            <person name="LaButti K."/>
            <person name="Morin E."/>
            <person name="Salamov A."/>
            <person name="Lipzen A."/>
            <person name="Mereny Z."/>
            <person name="Hegedus B."/>
            <person name="Baldrian P."/>
            <person name="Stursova M."/>
            <person name="Weitz H."/>
            <person name="Taylor A."/>
            <person name="Grigoriev I.V."/>
            <person name="Nagy L.G."/>
            <person name="Martin F."/>
            <person name="Kauserud H."/>
        </authorList>
    </citation>
    <scope>NUCLEOTIDE SEQUENCE</scope>
    <source>
        <strain evidence="1">CBHHK182m</strain>
    </source>
</reference>
<name>A0AAD7DZZ2_9AGAR</name>
<dbReference type="EMBL" id="JARKIB010000505">
    <property type="protein sequence ID" value="KAJ7702927.1"/>
    <property type="molecule type" value="Genomic_DNA"/>
</dbReference>
<accession>A0AAD7DZZ2</accession>
<protein>
    <submittedName>
        <fullName evidence="1">Uncharacterized protein</fullName>
    </submittedName>
</protein>
<evidence type="ECO:0000313" key="1">
    <source>
        <dbReference type="EMBL" id="KAJ7702927.1"/>
    </source>
</evidence>
<dbReference type="Proteomes" id="UP001215598">
    <property type="component" value="Unassembled WGS sequence"/>
</dbReference>
<gene>
    <name evidence="1" type="ORF">B0H16DRAFT_1215500</name>
</gene>
<dbReference type="AlphaFoldDB" id="A0AAD7DZZ2"/>